<evidence type="ECO:0000256" key="2">
    <source>
        <dbReference type="ARBA" id="ARBA00022448"/>
    </source>
</evidence>
<evidence type="ECO:0000256" key="3">
    <source>
        <dbReference type="ARBA" id="ARBA00022475"/>
    </source>
</evidence>
<evidence type="ECO:0000256" key="5">
    <source>
        <dbReference type="ARBA" id="ARBA00022989"/>
    </source>
</evidence>
<evidence type="ECO:0000256" key="1">
    <source>
        <dbReference type="ARBA" id="ARBA00004651"/>
    </source>
</evidence>
<dbReference type="PANTHER" id="PTHR43744">
    <property type="entry name" value="ABC TRANSPORTER PERMEASE PROTEIN MG189-RELATED-RELATED"/>
    <property type="match status" value="1"/>
</dbReference>
<evidence type="ECO:0000259" key="8">
    <source>
        <dbReference type="PROSITE" id="PS50928"/>
    </source>
</evidence>
<dbReference type="InterPro" id="IPR035906">
    <property type="entry name" value="MetI-like_sf"/>
</dbReference>
<feature type="transmembrane region" description="Helical" evidence="7">
    <location>
        <begin position="12"/>
        <end position="34"/>
    </location>
</feature>
<feature type="transmembrane region" description="Helical" evidence="7">
    <location>
        <begin position="185"/>
        <end position="207"/>
    </location>
</feature>
<feature type="transmembrane region" description="Helical" evidence="7">
    <location>
        <begin position="112"/>
        <end position="131"/>
    </location>
</feature>
<keyword evidence="6 7" id="KW-0472">Membrane</keyword>
<dbReference type="RefSeq" id="WP_341417685.1">
    <property type="nucleotide sequence ID" value="NZ_JBBPCC010000015.1"/>
</dbReference>
<dbReference type="EMBL" id="JBBPCC010000015">
    <property type="protein sequence ID" value="MEK8130549.1"/>
    <property type="molecule type" value="Genomic_DNA"/>
</dbReference>
<feature type="domain" description="ABC transmembrane type-1" evidence="8">
    <location>
        <begin position="73"/>
        <end position="278"/>
    </location>
</feature>
<dbReference type="SUPFAM" id="SSF161098">
    <property type="entry name" value="MetI-like"/>
    <property type="match status" value="1"/>
</dbReference>
<dbReference type="Gene3D" id="1.10.3720.10">
    <property type="entry name" value="MetI-like"/>
    <property type="match status" value="1"/>
</dbReference>
<dbReference type="Pfam" id="PF00528">
    <property type="entry name" value="BPD_transp_1"/>
    <property type="match status" value="1"/>
</dbReference>
<comment type="subcellular location">
    <subcellularLocation>
        <location evidence="1 7">Cell membrane</location>
        <topology evidence="1 7">Multi-pass membrane protein</topology>
    </subcellularLocation>
</comment>
<evidence type="ECO:0000256" key="7">
    <source>
        <dbReference type="RuleBase" id="RU363032"/>
    </source>
</evidence>
<dbReference type="PROSITE" id="PS50928">
    <property type="entry name" value="ABC_TM1"/>
    <property type="match status" value="1"/>
</dbReference>
<evidence type="ECO:0000256" key="6">
    <source>
        <dbReference type="ARBA" id="ARBA00023136"/>
    </source>
</evidence>
<keyword evidence="10" id="KW-1185">Reference proteome</keyword>
<dbReference type="CDD" id="cd06261">
    <property type="entry name" value="TM_PBP2"/>
    <property type="match status" value="1"/>
</dbReference>
<dbReference type="InterPro" id="IPR000515">
    <property type="entry name" value="MetI-like"/>
</dbReference>
<gene>
    <name evidence="9" type="ORF">WMW72_21825</name>
</gene>
<comment type="caution">
    <text evidence="9">The sequence shown here is derived from an EMBL/GenBank/DDBJ whole genome shotgun (WGS) entry which is preliminary data.</text>
</comment>
<feature type="transmembrane region" description="Helical" evidence="7">
    <location>
        <begin position="77"/>
        <end position="100"/>
    </location>
</feature>
<keyword evidence="2 7" id="KW-0813">Transport</keyword>
<reference evidence="9 10" key="1">
    <citation type="submission" date="2024-04" db="EMBL/GenBank/DDBJ databases">
        <title>draft genome sequnece of Paenibacillus filicis.</title>
        <authorList>
            <person name="Kim D.-U."/>
        </authorList>
    </citation>
    <scope>NUCLEOTIDE SEQUENCE [LARGE SCALE GENOMIC DNA]</scope>
    <source>
        <strain evidence="9 10">KACC14197</strain>
    </source>
</reference>
<keyword evidence="4 7" id="KW-0812">Transmembrane</keyword>
<dbReference type="PANTHER" id="PTHR43744:SF9">
    <property type="entry name" value="POLYGALACTURONAN_RHAMNOGALACTURONAN TRANSPORT SYSTEM PERMEASE PROTEIN YTCP"/>
    <property type="match status" value="1"/>
</dbReference>
<evidence type="ECO:0000313" key="9">
    <source>
        <dbReference type="EMBL" id="MEK8130549.1"/>
    </source>
</evidence>
<sequence>MYAHIKLTREDKVVNVAVVIAGILAFLATFYPLYYLLIYSLNDPIDSASGQLYLLPRQFTLANYSVIFADSQLLSSFLVTVARTLLGTLTGVLFTAIGAYALSKDRLLFRKVYSLIGLVTMYVSGGLIPTYLLLQKLHLLNTFWVYIIPSLFNIFNALLFMAFFRQMPDELEESAKVDGAGDFYILMRIILPLSKPVLATVSLFVAVNHWNDWFSSAYFVSNQKLWTLPTIIVRMLSDTAIIDNMQSLPPNMRLNPLSTLLAIKYATLIVTVLPITLVYPFIQKYFVQGMMVGAIKA</sequence>
<comment type="similarity">
    <text evidence="7">Belongs to the binding-protein-dependent transport system permease family.</text>
</comment>
<keyword evidence="5 7" id="KW-1133">Transmembrane helix</keyword>
<evidence type="ECO:0000256" key="4">
    <source>
        <dbReference type="ARBA" id="ARBA00022692"/>
    </source>
</evidence>
<accession>A0ABU9DNT8</accession>
<name>A0ABU9DNT8_9BACL</name>
<dbReference type="Proteomes" id="UP001469365">
    <property type="component" value="Unassembled WGS sequence"/>
</dbReference>
<feature type="transmembrane region" description="Helical" evidence="7">
    <location>
        <begin position="143"/>
        <end position="164"/>
    </location>
</feature>
<evidence type="ECO:0000313" key="10">
    <source>
        <dbReference type="Proteomes" id="UP001469365"/>
    </source>
</evidence>
<organism evidence="9 10">
    <name type="scientific">Paenibacillus filicis</name>
    <dbReference type="NCBI Taxonomy" id="669464"/>
    <lineage>
        <taxon>Bacteria</taxon>
        <taxon>Bacillati</taxon>
        <taxon>Bacillota</taxon>
        <taxon>Bacilli</taxon>
        <taxon>Bacillales</taxon>
        <taxon>Paenibacillaceae</taxon>
        <taxon>Paenibacillus</taxon>
    </lineage>
</organism>
<protein>
    <submittedName>
        <fullName evidence="9">Carbohydrate ABC transporter permease</fullName>
    </submittedName>
</protein>
<proteinExistence type="inferred from homology"/>
<feature type="transmembrane region" description="Helical" evidence="7">
    <location>
        <begin position="262"/>
        <end position="282"/>
    </location>
</feature>
<keyword evidence="3" id="KW-1003">Cell membrane</keyword>